<evidence type="ECO:0000313" key="13">
    <source>
        <dbReference type="EMBL" id="GFS15466.1"/>
    </source>
</evidence>
<dbReference type="GO" id="GO:0070897">
    <property type="term" value="P:transcription preinitiation complex assembly"/>
    <property type="evidence" value="ECO:0007669"/>
    <property type="project" value="InterPro"/>
</dbReference>
<keyword evidence="3" id="KW-0479">Metal-binding</keyword>
<dbReference type="InterPro" id="IPR036915">
    <property type="entry name" value="Cyclin-like_sf"/>
</dbReference>
<dbReference type="InterPro" id="IPR013150">
    <property type="entry name" value="TFIIB_cyclin"/>
</dbReference>
<dbReference type="Pfam" id="PF00382">
    <property type="entry name" value="TFIIB"/>
    <property type="match status" value="2"/>
</dbReference>
<organism evidence="13 14">
    <name type="scientific">Elysia marginata</name>
    <dbReference type="NCBI Taxonomy" id="1093978"/>
    <lineage>
        <taxon>Eukaryota</taxon>
        <taxon>Metazoa</taxon>
        <taxon>Spiralia</taxon>
        <taxon>Lophotrochozoa</taxon>
        <taxon>Mollusca</taxon>
        <taxon>Gastropoda</taxon>
        <taxon>Heterobranchia</taxon>
        <taxon>Euthyneura</taxon>
        <taxon>Panpulmonata</taxon>
        <taxon>Sacoglossa</taxon>
        <taxon>Placobranchoidea</taxon>
        <taxon>Plakobranchidae</taxon>
        <taxon>Elysia</taxon>
    </lineage>
</organism>
<keyword evidence="9" id="KW-0539">Nucleus</keyword>
<dbReference type="GO" id="GO:0097550">
    <property type="term" value="C:transcription preinitiation complex"/>
    <property type="evidence" value="ECO:0007669"/>
    <property type="project" value="TreeGrafter"/>
</dbReference>
<keyword evidence="5 10" id="KW-0863">Zinc-finger</keyword>
<dbReference type="Gene3D" id="1.10.472.10">
    <property type="entry name" value="Cyclin-like"/>
    <property type="match status" value="2"/>
</dbReference>
<dbReference type="PANTHER" id="PTHR11618">
    <property type="entry name" value="TRANSCRIPTION INITIATION FACTOR IIB-RELATED"/>
    <property type="match status" value="1"/>
</dbReference>
<feature type="domain" description="TFIIB-type" evidence="12">
    <location>
        <begin position="1"/>
        <end position="32"/>
    </location>
</feature>
<dbReference type="GO" id="GO:0001006">
    <property type="term" value="F:RNA polymerase III type 3 promoter sequence-specific DNA binding"/>
    <property type="evidence" value="ECO:0007669"/>
    <property type="project" value="TreeGrafter"/>
</dbReference>
<keyword evidence="6" id="KW-0862">Zinc</keyword>
<dbReference type="InterPro" id="IPR000812">
    <property type="entry name" value="TFIIB"/>
</dbReference>
<dbReference type="Proteomes" id="UP000762676">
    <property type="component" value="Unassembled WGS sequence"/>
</dbReference>
<dbReference type="SUPFAM" id="SSF47954">
    <property type="entry name" value="Cyclin-like"/>
    <property type="match status" value="2"/>
</dbReference>
<proteinExistence type="inferred from homology"/>
<dbReference type="InterPro" id="IPR013137">
    <property type="entry name" value="Znf_TFIIB"/>
</dbReference>
<name>A0AAV4IZB1_9GAST</name>
<evidence type="ECO:0000256" key="10">
    <source>
        <dbReference type="PROSITE-ProRule" id="PRU00469"/>
    </source>
</evidence>
<gene>
    <name evidence="13" type="ORF">ElyMa_001450000</name>
</gene>
<sequence>MPQACSQCGCTEIDTDAARGDAVCTNCGTVLEDQIIVSEVQYQENAAGGASVIGQFVSNDGTRAQPFRGAVGHGFSTEDSRKLTLENGYRRLKEMGGRLRMHQSSIETAFGFFKMAVAHRFTRGRKMEYVLASCLYLVCRVDPGGSEDLEHILFLRPMVIAEQFMVNVHVLGRTFVQLATDLSQTIRIVDPIIYIRRFANQLHFGDKINKVVESATRLVARMKRDWMHTGRRPAGLCGAALLLSARMHNFNRTIDHIIKIVKQPQKAKKHRGGYNMEAELAECMEILRKDMAEKKFSDKIDYNVLKSLEASGPTKLEGSATAESVIVGDGGKTVVVEDAAVEREEEAKRALMSRFRKSSLAERPADGTKKNLGKRVRIQPNATEEINKKPKLSDVEVLEKPAPPPVIVEDATPATYPEPAAVEDIADEDEDYEEEEDEEVADDILSARRLLGQDASAYDDEEDFYYEDH</sequence>
<evidence type="ECO:0000256" key="11">
    <source>
        <dbReference type="SAM" id="MobiDB-lite"/>
    </source>
</evidence>
<evidence type="ECO:0000256" key="3">
    <source>
        <dbReference type="ARBA" id="ARBA00022723"/>
    </source>
</evidence>
<dbReference type="Pfam" id="PF08271">
    <property type="entry name" value="Zn_Ribbon_TF"/>
    <property type="match status" value="1"/>
</dbReference>
<dbReference type="PROSITE" id="PS51134">
    <property type="entry name" value="ZF_TFIIB"/>
    <property type="match status" value="1"/>
</dbReference>
<dbReference type="GO" id="GO:0000126">
    <property type="term" value="C:transcription factor TFIIIB complex"/>
    <property type="evidence" value="ECO:0007669"/>
    <property type="project" value="TreeGrafter"/>
</dbReference>
<dbReference type="InterPro" id="IPR013763">
    <property type="entry name" value="Cyclin-like_dom"/>
</dbReference>
<dbReference type="SMART" id="SM00385">
    <property type="entry name" value="CYCLIN"/>
    <property type="match status" value="2"/>
</dbReference>
<dbReference type="PANTHER" id="PTHR11618:SF4">
    <property type="entry name" value="TRANSCRIPTION FACTOR IIIB 90 KDA SUBUNIT"/>
    <property type="match status" value="1"/>
</dbReference>
<feature type="region of interest" description="Disordered" evidence="11">
    <location>
        <begin position="400"/>
        <end position="440"/>
    </location>
</feature>
<dbReference type="PRINTS" id="PR00685">
    <property type="entry name" value="TIFACTORIIB"/>
</dbReference>
<keyword evidence="14" id="KW-1185">Reference proteome</keyword>
<evidence type="ECO:0000256" key="4">
    <source>
        <dbReference type="ARBA" id="ARBA00022737"/>
    </source>
</evidence>
<dbReference type="FunFam" id="1.10.472.10:FF:000002">
    <property type="entry name" value="Transcription factor IIIB 90 kDa subunit"/>
    <property type="match status" value="1"/>
</dbReference>
<dbReference type="AlphaFoldDB" id="A0AAV4IZB1"/>
<comment type="subcellular location">
    <subcellularLocation>
        <location evidence="1">Nucleus</location>
    </subcellularLocation>
</comment>
<keyword evidence="7" id="KW-0805">Transcription regulation</keyword>
<comment type="caution">
    <text evidence="13">The sequence shown here is derived from an EMBL/GenBank/DDBJ whole genome shotgun (WGS) entry which is preliminary data.</text>
</comment>
<evidence type="ECO:0000256" key="7">
    <source>
        <dbReference type="ARBA" id="ARBA00023015"/>
    </source>
</evidence>
<comment type="similarity">
    <text evidence="2">Belongs to the TFIIB family.</text>
</comment>
<evidence type="ECO:0000256" key="6">
    <source>
        <dbReference type="ARBA" id="ARBA00022833"/>
    </source>
</evidence>
<dbReference type="CDD" id="cd20554">
    <property type="entry name" value="CYCLIN_TFIIIB90_rpt2"/>
    <property type="match status" value="1"/>
</dbReference>
<dbReference type="GO" id="GO:0008270">
    <property type="term" value="F:zinc ion binding"/>
    <property type="evidence" value="ECO:0007669"/>
    <property type="project" value="UniProtKB-KW"/>
</dbReference>
<reference evidence="13 14" key="1">
    <citation type="journal article" date="2021" name="Elife">
        <title>Chloroplast acquisition without the gene transfer in kleptoplastic sea slugs, Plakobranchus ocellatus.</title>
        <authorList>
            <person name="Maeda T."/>
            <person name="Takahashi S."/>
            <person name="Yoshida T."/>
            <person name="Shimamura S."/>
            <person name="Takaki Y."/>
            <person name="Nagai Y."/>
            <person name="Toyoda A."/>
            <person name="Suzuki Y."/>
            <person name="Arimoto A."/>
            <person name="Ishii H."/>
            <person name="Satoh N."/>
            <person name="Nishiyama T."/>
            <person name="Hasebe M."/>
            <person name="Maruyama T."/>
            <person name="Minagawa J."/>
            <person name="Obokata J."/>
            <person name="Shigenobu S."/>
        </authorList>
    </citation>
    <scope>NUCLEOTIDE SEQUENCE [LARGE SCALE GENOMIC DNA]</scope>
</reference>
<evidence type="ECO:0000259" key="12">
    <source>
        <dbReference type="PROSITE" id="PS51134"/>
    </source>
</evidence>
<feature type="compositionally biased region" description="Acidic residues" evidence="11">
    <location>
        <begin position="424"/>
        <end position="440"/>
    </location>
</feature>
<dbReference type="FunFam" id="2.20.25.10:FF:000012">
    <property type="entry name" value="Putative transcription factor IIIB 90 kDa subunit"/>
    <property type="match status" value="1"/>
</dbReference>
<keyword evidence="4" id="KW-0677">Repeat</keyword>
<dbReference type="EMBL" id="BMAT01002848">
    <property type="protein sequence ID" value="GFS15466.1"/>
    <property type="molecule type" value="Genomic_DNA"/>
</dbReference>
<evidence type="ECO:0000313" key="14">
    <source>
        <dbReference type="Proteomes" id="UP000762676"/>
    </source>
</evidence>
<keyword evidence="8" id="KW-0804">Transcription</keyword>
<evidence type="ECO:0000256" key="2">
    <source>
        <dbReference type="ARBA" id="ARBA00010857"/>
    </source>
</evidence>
<dbReference type="GO" id="GO:0005634">
    <property type="term" value="C:nucleus"/>
    <property type="evidence" value="ECO:0007669"/>
    <property type="project" value="UniProtKB-SubCell"/>
</dbReference>
<dbReference type="GO" id="GO:0000995">
    <property type="term" value="F:RNA polymerase III general transcription initiation factor activity"/>
    <property type="evidence" value="ECO:0007669"/>
    <property type="project" value="TreeGrafter"/>
</dbReference>
<accession>A0AAV4IZB1</accession>
<evidence type="ECO:0000256" key="1">
    <source>
        <dbReference type="ARBA" id="ARBA00004123"/>
    </source>
</evidence>
<dbReference type="Gene3D" id="2.20.25.10">
    <property type="match status" value="1"/>
</dbReference>
<protein>
    <submittedName>
        <fullName evidence="13">Transcription factor IIIB 90 kDa subunit</fullName>
    </submittedName>
</protein>
<dbReference type="SUPFAM" id="SSF57783">
    <property type="entry name" value="Zinc beta-ribbon"/>
    <property type="match status" value="1"/>
</dbReference>
<evidence type="ECO:0000256" key="5">
    <source>
        <dbReference type="ARBA" id="ARBA00022771"/>
    </source>
</evidence>
<evidence type="ECO:0000256" key="8">
    <source>
        <dbReference type="ARBA" id="ARBA00023163"/>
    </source>
</evidence>
<dbReference type="GO" id="GO:0017025">
    <property type="term" value="F:TBP-class protein binding"/>
    <property type="evidence" value="ECO:0007669"/>
    <property type="project" value="InterPro"/>
</dbReference>
<evidence type="ECO:0000256" key="9">
    <source>
        <dbReference type="ARBA" id="ARBA00023242"/>
    </source>
</evidence>